<dbReference type="Proteomes" id="UP000593842">
    <property type="component" value="Chromosome"/>
</dbReference>
<reference evidence="2" key="1">
    <citation type="submission" date="2020-09" db="EMBL/GenBank/DDBJ databases">
        <title>Complete genome sequencing of Faecalibacillus intestinalis strain 14EGH31.</title>
        <authorList>
            <person name="Sakamoto M."/>
            <person name="Murakami T."/>
            <person name="Mori H."/>
        </authorList>
    </citation>
    <scope>NUCLEOTIDE SEQUENCE [LARGE SCALE GENOMIC DNA]</scope>
    <source>
        <strain evidence="2">14EGH31</strain>
    </source>
</reference>
<dbReference type="AlphaFoldDB" id="A0A7I8E004"/>
<dbReference type="KEGG" id="fit:Fi14EGH31_18100"/>
<evidence type="ECO:0000313" key="1">
    <source>
        <dbReference type="EMBL" id="BCL58098.1"/>
    </source>
</evidence>
<protein>
    <submittedName>
        <fullName evidence="1">Uncharacterized protein</fullName>
    </submittedName>
</protein>
<accession>A0A7I8E004</accession>
<evidence type="ECO:0000313" key="2">
    <source>
        <dbReference type="Proteomes" id="UP000593842"/>
    </source>
</evidence>
<name>A0A7I8E004_9FIRM</name>
<sequence length="34" mass="3922">MKGYKALQYENGILRSKILLKNGRDIFEVGIPKQ</sequence>
<organism evidence="1 2">
    <name type="scientific">Faecalibacillus intestinalis</name>
    <dbReference type="NCBI Taxonomy" id="1982626"/>
    <lineage>
        <taxon>Bacteria</taxon>
        <taxon>Bacillati</taxon>
        <taxon>Bacillota</taxon>
        <taxon>Erysipelotrichia</taxon>
        <taxon>Erysipelotrichales</taxon>
        <taxon>Coprobacillaceae</taxon>
        <taxon>Faecalibacillus</taxon>
    </lineage>
</organism>
<proteinExistence type="predicted"/>
<dbReference type="EMBL" id="AP024085">
    <property type="protein sequence ID" value="BCL58098.1"/>
    <property type="molecule type" value="Genomic_DNA"/>
</dbReference>
<gene>
    <name evidence="1" type="ORF">Fi14EGH31_18100</name>
</gene>